<dbReference type="Proteomes" id="UP000199063">
    <property type="component" value="Unassembled WGS sequence"/>
</dbReference>
<dbReference type="RefSeq" id="WP_093659677.1">
    <property type="nucleotide sequence ID" value="NZ_FNHI01000022.1"/>
</dbReference>
<dbReference type="Pfam" id="PF03992">
    <property type="entry name" value="ABM"/>
    <property type="match status" value="1"/>
</dbReference>
<protein>
    <recommendedName>
        <fullName evidence="1">ABM domain-containing protein</fullName>
    </recommendedName>
</protein>
<feature type="domain" description="ABM" evidence="1">
    <location>
        <begin position="20"/>
        <end position="66"/>
    </location>
</feature>
<name>A0A1G9ZPN0_9ACTN</name>
<dbReference type="SUPFAM" id="SSF54909">
    <property type="entry name" value="Dimeric alpha+beta barrel"/>
    <property type="match status" value="1"/>
</dbReference>
<accession>A0A1G9ZPN0</accession>
<dbReference type="GeneID" id="40832812"/>
<sequence length="99" mass="11222">MFARLSRYEGSPVPPEGDLSAHAETVVQQVRGLPGFLGVYWFVDRATGRAVSLTLWEDEETMLASEERADRIRVDTARREGQRIVSVDRYEVGFSHLKP</sequence>
<dbReference type="InterPro" id="IPR007138">
    <property type="entry name" value="ABM_dom"/>
</dbReference>
<gene>
    <name evidence="2" type="ORF">SAMN05444921_12240</name>
</gene>
<dbReference type="AlphaFoldDB" id="A0A1G9ZPN0"/>
<dbReference type="EMBL" id="FNHI01000022">
    <property type="protein sequence ID" value="SDN23170.1"/>
    <property type="molecule type" value="Genomic_DNA"/>
</dbReference>
<organism evidence="2 3">
    <name type="scientific">Streptomyces wuyuanensis</name>
    <dbReference type="NCBI Taxonomy" id="1196353"/>
    <lineage>
        <taxon>Bacteria</taxon>
        <taxon>Bacillati</taxon>
        <taxon>Actinomycetota</taxon>
        <taxon>Actinomycetes</taxon>
        <taxon>Kitasatosporales</taxon>
        <taxon>Streptomycetaceae</taxon>
        <taxon>Streptomyces</taxon>
    </lineage>
</organism>
<dbReference type="InterPro" id="IPR011008">
    <property type="entry name" value="Dimeric_a/b-barrel"/>
</dbReference>
<proteinExistence type="predicted"/>
<keyword evidence="3" id="KW-1185">Reference proteome</keyword>
<evidence type="ECO:0000259" key="1">
    <source>
        <dbReference type="Pfam" id="PF03992"/>
    </source>
</evidence>
<dbReference type="Gene3D" id="3.30.70.100">
    <property type="match status" value="1"/>
</dbReference>
<dbReference type="OrthoDB" id="163160at2"/>
<evidence type="ECO:0000313" key="3">
    <source>
        <dbReference type="Proteomes" id="UP000199063"/>
    </source>
</evidence>
<evidence type="ECO:0000313" key="2">
    <source>
        <dbReference type="EMBL" id="SDN23170.1"/>
    </source>
</evidence>
<reference evidence="3" key="1">
    <citation type="submission" date="2016-10" db="EMBL/GenBank/DDBJ databases">
        <authorList>
            <person name="Varghese N."/>
            <person name="Submissions S."/>
        </authorList>
    </citation>
    <scope>NUCLEOTIDE SEQUENCE [LARGE SCALE GENOMIC DNA]</scope>
    <source>
        <strain evidence="3">CGMCC 4.7042</strain>
    </source>
</reference>